<dbReference type="Proteomes" id="UP000698800">
    <property type="component" value="Unassembled WGS sequence"/>
</dbReference>
<dbReference type="AlphaFoldDB" id="A0A9P8IH03"/>
<reference evidence="4" key="1">
    <citation type="submission" date="2021-03" db="EMBL/GenBank/DDBJ databases">
        <title>Comparative genomics and phylogenomic investigation of the class Geoglossomycetes provide insights into ecological specialization and systematics.</title>
        <authorList>
            <person name="Melie T."/>
            <person name="Pirro S."/>
            <person name="Miller A.N."/>
            <person name="Quandt A."/>
        </authorList>
    </citation>
    <scope>NUCLEOTIDE SEQUENCE</scope>
    <source>
        <strain evidence="4">GBOQ0MN5Z8</strain>
    </source>
</reference>
<comment type="caution">
    <text evidence="4">The sequence shown here is derived from an EMBL/GenBank/DDBJ whole genome shotgun (WGS) entry which is preliminary data.</text>
</comment>
<proteinExistence type="predicted"/>
<keyword evidence="5" id="KW-1185">Reference proteome</keyword>
<feature type="compositionally biased region" description="Basic and acidic residues" evidence="2">
    <location>
        <begin position="32"/>
        <end position="71"/>
    </location>
</feature>
<feature type="compositionally biased region" description="Basic residues" evidence="2">
    <location>
        <begin position="540"/>
        <end position="549"/>
    </location>
</feature>
<dbReference type="GO" id="GO:0006915">
    <property type="term" value="P:apoptotic process"/>
    <property type="evidence" value="ECO:0007669"/>
    <property type="project" value="InterPro"/>
</dbReference>
<dbReference type="InterPro" id="IPR037847">
    <property type="entry name" value="GRAMDC4"/>
</dbReference>
<name>A0A9P8IH03_9PEZI</name>
<feature type="region of interest" description="Disordered" evidence="2">
    <location>
        <begin position="511"/>
        <end position="568"/>
    </location>
</feature>
<feature type="transmembrane region" description="Helical" evidence="3">
    <location>
        <begin position="458"/>
        <end position="476"/>
    </location>
</feature>
<evidence type="ECO:0000313" key="4">
    <source>
        <dbReference type="EMBL" id="KAH0547796.1"/>
    </source>
</evidence>
<keyword evidence="3" id="KW-0472">Membrane</keyword>
<feature type="compositionally biased region" description="Acidic residues" evidence="2">
    <location>
        <begin position="556"/>
        <end position="566"/>
    </location>
</feature>
<evidence type="ECO:0000256" key="3">
    <source>
        <dbReference type="SAM" id="Phobius"/>
    </source>
</evidence>
<dbReference type="PANTHER" id="PTHR37402">
    <property type="entry name" value="GRAM DOMAIN-CONTAINING PROTEIN 4"/>
    <property type="match status" value="1"/>
</dbReference>
<evidence type="ECO:0000256" key="1">
    <source>
        <dbReference type="SAM" id="Coils"/>
    </source>
</evidence>
<dbReference type="EMBL" id="JAGHQL010000001">
    <property type="protein sequence ID" value="KAH0547796.1"/>
    <property type="molecule type" value="Genomic_DNA"/>
</dbReference>
<keyword evidence="3" id="KW-1133">Transmembrane helix</keyword>
<evidence type="ECO:0000313" key="5">
    <source>
        <dbReference type="Proteomes" id="UP000698800"/>
    </source>
</evidence>
<dbReference type="PANTHER" id="PTHR37402:SF1">
    <property type="entry name" value="GRAM DOMAIN-CONTAINING PROTEIN 4"/>
    <property type="match status" value="1"/>
</dbReference>
<keyword evidence="3" id="KW-0812">Transmembrane</keyword>
<feature type="coiled-coil region" evidence="1">
    <location>
        <begin position="188"/>
        <end position="215"/>
    </location>
</feature>
<gene>
    <name evidence="4" type="ORF">FGG08_000053</name>
</gene>
<dbReference type="OrthoDB" id="1708389at2759"/>
<organism evidence="4 5">
    <name type="scientific">Glutinoglossum americanum</name>
    <dbReference type="NCBI Taxonomy" id="1670608"/>
    <lineage>
        <taxon>Eukaryota</taxon>
        <taxon>Fungi</taxon>
        <taxon>Dikarya</taxon>
        <taxon>Ascomycota</taxon>
        <taxon>Pezizomycotina</taxon>
        <taxon>Geoglossomycetes</taxon>
        <taxon>Geoglossales</taxon>
        <taxon>Geoglossaceae</taxon>
        <taxon>Glutinoglossum</taxon>
    </lineage>
</organism>
<accession>A0A9P8IH03</accession>
<protein>
    <submittedName>
        <fullName evidence="4">Uncharacterized protein</fullName>
    </submittedName>
</protein>
<evidence type="ECO:0000256" key="2">
    <source>
        <dbReference type="SAM" id="MobiDB-lite"/>
    </source>
</evidence>
<sequence length="692" mass="79331">MEPSDRREDENELYQESIEVTGVDGGFTTSPEQEKQETNHPERGELKAPRESKELREKTEERTKRLLHVEDSDSSIGGDGVDLDGDAKALENANAGPAFSSTEARSKANGGDEYVGVGGKTRNTESKLQSLTSSITHPKNFIKSTAQRTTAKQLSKIQDPFAPRRSDLQVVETYDELQRTKSQIGIPVESRDEAAKSQEETLKALEKRRESTLATWITGRHVQRVRVAPRGRFMPPRFEDFVDRDEEGEEVRVRWEQWLGRWLLYYTQDFSTQYVDEFVDLPFDVNTLRLYAERVIVASAPWQTWLMHIRSVYRWEDPAETGRWFALFVFLWYNSKIMTFVSHYENLSTVLWTVRCVASQSHPSSGRSQNSNIGIGGATAYKIGELIGKHGREGWLQPMIDHMGPLIQAQIGDLANILEVMYNFYHWKAPQKTVASLYFFFTCFLISATADMEFCMKIIWFIIGGTFFICGPYGIYRLTVRHSKFSGYFIIKLTPSLAEWTFQYLRRESQSSRETPIQEKIERIHHDEETPMKRQNGSPVHHHHHHHRHSPPEPLSTDENEAEDWQSADSAAHNTLNDQTILSCKCECSGTSGRLAISSSSIHFARSRPPKDELWRRSFSDLVAMSKTSQPAAIGIHRHHHHHHHNDHKRALDLEFADGEVVRLGGFRERDRAFNCIVGVSGLRWAVANDRK</sequence>
<keyword evidence="1" id="KW-0175">Coiled coil</keyword>
<feature type="region of interest" description="Disordered" evidence="2">
    <location>
        <begin position="1"/>
        <end position="120"/>
    </location>
</feature>
<feature type="compositionally biased region" description="Basic and acidic residues" evidence="2">
    <location>
        <begin position="511"/>
        <end position="532"/>
    </location>
</feature>